<evidence type="ECO:0000313" key="12">
    <source>
        <dbReference type="EMBL" id="KTD65492.1"/>
    </source>
</evidence>
<keyword evidence="4" id="KW-0963">Cytoplasm</keyword>
<dbReference type="Gene3D" id="3.10.50.40">
    <property type="match status" value="1"/>
</dbReference>
<organism evidence="12 13">
    <name type="scientific">Legionella spiritensis</name>
    <dbReference type="NCBI Taxonomy" id="452"/>
    <lineage>
        <taxon>Bacteria</taxon>
        <taxon>Pseudomonadati</taxon>
        <taxon>Pseudomonadota</taxon>
        <taxon>Gammaproteobacteria</taxon>
        <taxon>Legionellales</taxon>
        <taxon>Legionellaceae</taxon>
        <taxon>Legionella</taxon>
    </lineage>
</organism>
<protein>
    <recommendedName>
        <fullName evidence="10">Peptidyl-prolyl cis-trans isomerase</fullName>
        <ecNumber evidence="10">5.2.1.8</ecNumber>
    </recommendedName>
</protein>
<evidence type="ECO:0000256" key="5">
    <source>
        <dbReference type="ARBA" id="ARBA00023110"/>
    </source>
</evidence>
<comment type="caution">
    <text evidence="12">The sequence shown here is derived from an EMBL/GenBank/DDBJ whole genome shotgun (WGS) entry which is preliminary data.</text>
</comment>
<dbReference type="Pfam" id="PF00254">
    <property type="entry name" value="FKBP_C"/>
    <property type="match status" value="1"/>
</dbReference>
<evidence type="ECO:0000256" key="7">
    <source>
        <dbReference type="ARBA" id="ARBA00023235"/>
    </source>
</evidence>
<evidence type="ECO:0000256" key="4">
    <source>
        <dbReference type="ARBA" id="ARBA00022490"/>
    </source>
</evidence>
<reference evidence="12 13" key="1">
    <citation type="submission" date="2015-11" db="EMBL/GenBank/DDBJ databases">
        <title>Genomic analysis of 38 Legionella species identifies large and diverse effector repertoires.</title>
        <authorList>
            <person name="Burstein D."/>
            <person name="Amaro F."/>
            <person name="Zusman T."/>
            <person name="Lifshitz Z."/>
            <person name="Cohen O."/>
            <person name="Gilbert J.A."/>
            <person name="Pupko T."/>
            <person name="Shuman H.A."/>
            <person name="Segal G."/>
        </authorList>
    </citation>
    <scope>NUCLEOTIDE SEQUENCE [LARGE SCALE GENOMIC DNA]</scope>
    <source>
        <strain evidence="12 13">Mt.St.Helens-9</strain>
    </source>
</reference>
<dbReference type="GO" id="GO:0003755">
    <property type="term" value="F:peptidyl-prolyl cis-trans isomerase activity"/>
    <property type="evidence" value="ECO:0007669"/>
    <property type="project" value="UniProtKB-UniRule"/>
</dbReference>
<keyword evidence="13" id="KW-1185">Reference proteome</keyword>
<evidence type="ECO:0000256" key="6">
    <source>
        <dbReference type="ARBA" id="ARBA00023186"/>
    </source>
</evidence>
<accession>A0A0W0Z8R9</accession>
<proteinExistence type="inferred from homology"/>
<sequence length="143" mass="15928">MTAQNQPVYLRLTIRDADNNEIFFSNENESLQPVEVTPGQSQIFPRIEELLPSMQVGERKNLTLKKEDAFGDIIKEAVQVIPVSNLPEQLREPGAKVSAPTENNQTINGTVVAVDQDNAKIDFNHPLAGKTIEVDFVVVEKPF</sequence>
<dbReference type="PANTHER" id="PTHR47861:SF3">
    <property type="entry name" value="FKBP-TYPE PEPTIDYL-PROLYL CIS-TRANS ISOMERASE SLYD"/>
    <property type="match status" value="1"/>
</dbReference>
<keyword evidence="5 9" id="KW-0697">Rotamase</keyword>
<evidence type="ECO:0000256" key="9">
    <source>
        <dbReference type="PROSITE-ProRule" id="PRU00277"/>
    </source>
</evidence>
<evidence type="ECO:0000313" key="13">
    <source>
        <dbReference type="Proteomes" id="UP000054877"/>
    </source>
</evidence>
<dbReference type="PATRIC" id="fig|452.5.peg.625"/>
<dbReference type="PROSITE" id="PS50059">
    <property type="entry name" value="FKBP_PPIASE"/>
    <property type="match status" value="1"/>
</dbReference>
<gene>
    <name evidence="12" type="primary">slyD</name>
    <name evidence="12" type="ORF">Lspi_0566</name>
</gene>
<dbReference type="AlphaFoldDB" id="A0A0W0Z8R9"/>
<comment type="subcellular location">
    <subcellularLocation>
        <location evidence="2">Cytoplasm</location>
    </subcellularLocation>
</comment>
<evidence type="ECO:0000256" key="10">
    <source>
        <dbReference type="RuleBase" id="RU003915"/>
    </source>
</evidence>
<evidence type="ECO:0000259" key="11">
    <source>
        <dbReference type="PROSITE" id="PS50059"/>
    </source>
</evidence>
<evidence type="ECO:0000256" key="8">
    <source>
        <dbReference type="ARBA" id="ARBA00037071"/>
    </source>
</evidence>
<evidence type="ECO:0000256" key="2">
    <source>
        <dbReference type="ARBA" id="ARBA00004496"/>
    </source>
</evidence>
<name>A0A0W0Z8R9_LEGSP</name>
<dbReference type="RefSeq" id="WP_058482513.1">
    <property type="nucleotide sequence ID" value="NZ_CAAAII010000013.1"/>
</dbReference>
<dbReference type="InterPro" id="IPR046357">
    <property type="entry name" value="PPIase_dom_sf"/>
</dbReference>
<feature type="domain" description="PPIase FKBP-type" evidence="11">
    <location>
        <begin position="5"/>
        <end position="82"/>
    </location>
</feature>
<dbReference type="InterPro" id="IPR001179">
    <property type="entry name" value="PPIase_FKBP_dom"/>
</dbReference>
<dbReference type="Proteomes" id="UP000054877">
    <property type="component" value="Unassembled WGS sequence"/>
</dbReference>
<dbReference type="STRING" id="452.Lspi_0566"/>
<evidence type="ECO:0000256" key="1">
    <source>
        <dbReference type="ARBA" id="ARBA00000971"/>
    </source>
</evidence>
<dbReference type="SUPFAM" id="SSF54534">
    <property type="entry name" value="FKBP-like"/>
    <property type="match status" value="1"/>
</dbReference>
<keyword evidence="6" id="KW-0143">Chaperone</keyword>
<comment type="similarity">
    <text evidence="3 10">Belongs to the FKBP-type PPIase family.</text>
</comment>
<dbReference type="EMBL" id="LNYX01000006">
    <property type="protein sequence ID" value="KTD65492.1"/>
    <property type="molecule type" value="Genomic_DNA"/>
</dbReference>
<dbReference type="OrthoDB" id="9808891at2"/>
<dbReference type="GO" id="GO:0005737">
    <property type="term" value="C:cytoplasm"/>
    <property type="evidence" value="ECO:0007669"/>
    <property type="project" value="UniProtKB-SubCell"/>
</dbReference>
<dbReference type="PANTHER" id="PTHR47861">
    <property type="entry name" value="FKBP-TYPE PEPTIDYL-PROLYL CIS-TRANS ISOMERASE SLYD"/>
    <property type="match status" value="1"/>
</dbReference>
<dbReference type="EC" id="5.2.1.8" evidence="10"/>
<comment type="catalytic activity">
    <reaction evidence="1 9 10">
        <text>[protein]-peptidylproline (omega=180) = [protein]-peptidylproline (omega=0)</text>
        <dbReference type="Rhea" id="RHEA:16237"/>
        <dbReference type="Rhea" id="RHEA-COMP:10747"/>
        <dbReference type="Rhea" id="RHEA-COMP:10748"/>
        <dbReference type="ChEBI" id="CHEBI:83833"/>
        <dbReference type="ChEBI" id="CHEBI:83834"/>
        <dbReference type="EC" id="5.2.1.8"/>
    </reaction>
</comment>
<comment type="function">
    <text evidence="8">Also involved in hydrogenase metallocenter assembly, probably by participating in the nickel insertion step. This function in hydrogenase biosynthesis requires chaperone activity and the presence of the metal-binding domain, but not PPIase activity.</text>
</comment>
<dbReference type="GO" id="GO:0042026">
    <property type="term" value="P:protein refolding"/>
    <property type="evidence" value="ECO:0007669"/>
    <property type="project" value="UniProtKB-ARBA"/>
</dbReference>
<evidence type="ECO:0000256" key="3">
    <source>
        <dbReference type="ARBA" id="ARBA00006577"/>
    </source>
</evidence>
<keyword evidence="7 9" id="KW-0413">Isomerase</keyword>